<dbReference type="EMBL" id="VSSQ01116354">
    <property type="protein sequence ID" value="MPN51344.1"/>
    <property type="molecule type" value="Genomic_DNA"/>
</dbReference>
<organism evidence="1">
    <name type="scientific">bioreactor metagenome</name>
    <dbReference type="NCBI Taxonomy" id="1076179"/>
    <lineage>
        <taxon>unclassified sequences</taxon>
        <taxon>metagenomes</taxon>
        <taxon>ecological metagenomes</taxon>
    </lineage>
</organism>
<proteinExistence type="predicted"/>
<evidence type="ECO:0000313" key="1">
    <source>
        <dbReference type="EMBL" id="MPN51344.1"/>
    </source>
</evidence>
<protein>
    <submittedName>
        <fullName evidence="1">Uncharacterized protein</fullName>
    </submittedName>
</protein>
<gene>
    <name evidence="1" type="ORF">SDC9_198987</name>
</gene>
<name>A0A645ISH9_9ZZZZ</name>
<dbReference type="AlphaFoldDB" id="A0A645ISH9"/>
<comment type="caution">
    <text evidence="1">The sequence shown here is derived from an EMBL/GenBank/DDBJ whole genome shotgun (WGS) entry which is preliminary data.</text>
</comment>
<reference evidence="1" key="1">
    <citation type="submission" date="2019-08" db="EMBL/GenBank/DDBJ databases">
        <authorList>
            <person name="Kucharzyk K."/>
            <person name="Murdoch R.W."/>
            <person name="Higgins S."/>
            <person name="Loffler F."/>
        </authorList>
    </citation>
    <scope>NUCLEOTIDE SEQUENCE</scope>
</reference>
<sequence length="68" mass="7636">MNDVPLRGSTYLPCVGRPSGFCRLRRKVDVSVVCYYAGIISPQLHKATREVTATIFYYFRAYLSAAGE</sequence>
<accession>A0A645ISH9</accession>